<reference evidence="9" key="1">
    <citation type="submission" date="2020-10" db="EMBL/GenBank/DDBJ databases">
        <authorList>
            <person name="Gilroy R."/>
        </authorList>
    </citation>
    <scope>NUCLEOTIDE SEQUENCE</scope>
    <source>
        <strain evidence="9">2889</strain>
    </source>
</reference>
<feature type="domain" description="Multidrug resistance protein MdtA-like barrel-sandwich hybrid" evidence="6">
    <location>
        <begin position="89"/>
        <end position="228"/>
    </location>
</feature>
<organism evidence="9 10">
    <name type="scientific">Candidatus Pullibacteroides excrementavium</name>
    <dbReference type="NCBI Taxonomy" id="2840905"/>
    <lineage>
        <taxon>Bacteria</taxon>
        <taxon>Pseudomonadati</taxon>
        <taxon>Bacteroidota</taxon>
        <taxon>Bacteroidia</taxon>
        <taxon>Bacteroidales</taxon>
        <taxon>Candidatus Pullibacteroides</taxon>
    </lineage>
</organism>
<dbReference type="AlphaFoldDB" id="A0A9D9H2X2"/>
<dbReference type="GO" id="GO:0046677">
    <property type="term" value="P:response to antibiotic"/>
    <property type="evidence" value="ECO:0007669"/>
    <property type="project" value="TreeGrafter"/>
</dbReference>
<sequence length="476" mass="52193">MQYGTKALEKGRAAKNALSRFFGKIKQLQFKHWIIILVVLAAIGVGLWFLLKPEPEPVQLPIVSAQPVEVKDMELYGEYVGRIRAQQFVEIRARVEGYLESMLFEEGTYVKKDQLLFVIDPKVYQARVEGAKASLSKNKALAQKAERDLNRIQPLYEQDAASQLDLDNAIAAYESAIAEVQMSEANLTQAEIALGYTSVRSPISGYISERSVDIGTLVGPGGKSLLATVVKSDTVQVDFSMTGLDYLRSKERNVNLGQKVDDRKWNPFITITLVDNTVYPYSGLVDFADPQVDPQTGTFTVRAAIPNPDHILLPGQITRVKLLLDVRENAIVVPQKALIIDKGGAYIFVVRPDSVCEQRFIELGPEIGNSVIVERGLAADEQIIVEGYHKLVHGTKVQLVPVPGDSTSAETLPASSPTDTSTRILPDSTQVSSDSCRKKDADSLRPPFKDAGRDSGMIPGTIAAQGIQQDSNPNLD</sequence>
<dbReference type="InterPro" id="IPR058627">
    <property type="entry name" value="MdtA-like_C"/>
</dbReference>
<dbReference type="InterPro" id="IPR006143">
    <property type="entry name" value="RND_pump_MFP"/>
</dbReference>
<dbReference type="Gene3D" id="2.40.30.170">
    <property type="match status" value="1"/>
</dbReference>
<comment type="caution">
    <text evidence="9">The sequence shown here is derived from an EMBL/GenBank/DDBJ whole genome shotgun (WGS) entry which is preliminary data.</text>
</comment>
<dbReference type="Pfam" id="PF25967">
    <property type="entry name" value="RND-MFP_C"/>
    <property type="match status" value="1"/>
</dbReference>
<feature type="domain" description="Multidrug resistance protein MdtA-like alpha-helical hairpin" evidence="5">
    <location>
        <begin position="130"/>
        <end position="197"/>
    </location>
</feature>
<feature type="compositionally biased region" description="Polar residues" evidence="3">
    <location>
        <begin position="405"/>
        <end position="434"/>
    </location>
</feature>
<feature type="domain" description="Multidrug resistance protein MdtA-like C-terminal permuted SH3" evidence="8">
    <location>
        <begin position="329"/>
        <end position="388"/>
    </location>
</feature>
<dbReference type="InterPro" id="IPR058625">
    <property type="entry name" value="MdtA-like_BSH"/>
</dbReference>
<feature type="domain" description="Multidrug resistance protein MdtA-like beta-barrel" evidence="7">
    <location>
        <begin position="258"/>
        <end position="325"/>
    </location>
</feature>
<feature type="region of interest" description="Disordered" evidence="3">
    <location>
        <begin position="402"/>
        <end position="476"/>
    </location>
</feature>
<dbReference type="GO" id="GO:0022857">
    <property type="term" value="F:transmembrane transporter activity"/>
    <property type="evidence" value="ECO:0007669"/>
    <property type="project" value="InterPro"/>
</dbReference>
<dbReference type="Proteomes" id="UP000823612">
    <property type="component" value="Unassembled WGS sequence"/>
</dbReference>
<dbReference type="Pfam" id="PF25876">
    <property type="entry name" value="HH_MFP_RND"/>
    <property type="match status" value="1"/>
</dbReference>
<proteinExistence type="inferred from homology"/>
<dbReference type="Gene3D" id="1.10.287.470">
    <property type="entry name" value="Helix hairpin bin"/>
    <property type="match status" value="1"/>
</dbReference>
<keyword evidence="4" id="KW-0472">Membrane</keyword>
<evidence type="ECO:0000259" key="6">
    <source>
        <dbReference type="Pfam" id="PF25917"/>
    </source>
</evidence>
<dbReference type="Gene3D" id="2.40.50.100">
    <property type="match status" value="1"/>
</dbReference>
<dbReference type="PANTHER" id="PTHR30158:SF3">
    <property type="entry name" value="MULTIDRUG EFFLUX PUMP SUBUNIT ACRA-RELATED"/>
    <property type="match status" value="1"/>
</dbReference>
<evidence type="ECO:0000313" key="9">
    <source>
        <dbReference type="EMBL" id="MBO8433237.1"/>
    </source>
</evidence>
<comment type="subcellular location">
    <subcellularLocation>
        <location evidence="1">Cell envelope</location>
    </subcellularLocation>
</comment>
<keyword evidence="4" id="KW-0812">Transmembrane</keyword>
<evidence type="ECO:0000256" key="4">
    <source>
        <dbReference type="SAM" id="Phobius"/>
    </source>
</evidence>
<reference evidence="9" key="2">
    <citation type="journal article" date="2021" name="PeerJ">
        <title>Extensive microbial diversity within the chicken gut microbiome revealed by metagenomics and culture.</title>
        <authorList>
            <person name="Gilroy R."/>
            <person name="Ravi A."/>
            <person name="Getino M."/>
            <person name="Pursley I."/>
            <person name="Horton D.L."/>
            <person name="Alikhan N.F."/>
            <person name="Baker D."/>
            <person name="Gharbi K."/>
            <person name="Hall N."/>
            <person name="Watson M."/>
            <person name="Adriaenssens E.M."/>
            <person name="Foster-Nyarko E."/>
            <person name="Jarju S."/>
            <person name="Secka A."/>
            <person name="Antonio M."/>
            <person name="Oren A."/>
            <person name="Chaudhuri R.R."/>
            <person name="La Ragione R."/>
            <person name="Hildebrand F."/>
            <person name="Pallen M.J."/>
        </authorList>
    </citation>
    <scope>NUCLEOTIDE SEQUENCE</scope>
    <source>
        <strain evidence="9">2889</strain>
    </source>
</reference>
<dbReference type="Pfam" id="PF25944">
    <property type="entry name" value="Beta-barrel_RND"/>
    <property type="match status" value="1"/>
</dbReference>
<comment type="similarity">
    <text evidence="2">Belongs to the membrane fusion protein (MFP) (TC 8.A.1) family.</text>
</comment>
<dbReference type="GO" id="GO:0030313">
    <property type="term" value="C:cell envelope"/>
    <property type="evidence" value="ECO:0007669"/>
    <property type="project" value="UniProtKB-SubCell"/>
</dbReference>
<feature type="transmembrane region" description="Helical" evidence="4">
    <location>
        <begin position="33"/>
        <end position="51"/>
    </location>
</feature>
<keyword evidence="4" id="KW-1133">Transmembrane helix</keyword>
<evidence type="ECO:0000259" key="5">
    <source>
        <dbReference type="Pfam" id="PF25876"/>
    </source>
</evidence>
<dbReference type="InterPro" id="IPR058626">
    <property type="entry name" value="MdtA-like_b-barrel"/>
</dbReference>
<evidence type="ECO:0000313" key="10">
    <source>
        <dbReference type="Proteomes" id="UP000823612"/>
    </source>
</evidence>
<evidence type="ECO:0000259" key="7">
    <source>
        <dbReference type="Pfam" id="PF25944"/>
    </source>
</evidence>
<dbReference type="SUPFAM" id="SSF111369">
    <property type="entry name" value="HlyD-like secretion proteins"/>
    <property type="match status" value="1"/>
</dbReference>
<dbReference type="PANTHER" id="PTHR30158">
    <property type="entry name" value="ACRA/E-RELATED COMPONENT OF DRUG EFFLUX TRANSPORTER"/>
    <property type="match status" value="1"/>
</dbReference>
<dbReference type="Pfam" id="PF25917">
    <property type="entry name" value="BSH_RND"/>
    <property type="match status" value="1"/>
</dbReference>
<feature type="compositionally biased region" description="Basic and acidic residues" evidence="3">
    <location>
        <begin position="435"/>
        <end position="453"/>
    </location>
</feature>
<name>A0A9D9H2X2_9BACT</name>
<evidence type="ECO:0000256" key="2">
    <source>
        <dbReference type="ARBA" id="ARBA00009477"/>
    </source>
</evidence>
<dbReference type="EMBL" id="JADIMZ010000120">
    <property type="protein sequence ID" value="MBO8433237.1"/>
    <property type="molecule type" value="Genomic_DNA"/>
</dbReference>
<evidence type="ECO:0000256" key="1">
    <source>
        <dbReference type="ARBA" id="ARBA00004196"/>
    </source>
</evidence>
<feature type="compositionally biased region" description="Polar residues" evidence="3">
    <location>
        <begin position="466"/>
        <end position="476"/>
    </location>
</feature>
<dbReference type="InterPro" id="IPR058624">
    <property type="entry name" value="MdtA-like_HH"/>
</dbReference>
<dbReference type="GO" id="GO:0005886">
    <property type="term" value="C:plasma membrane"/>
    <property type="evidence" value="ECO:0007669"/>
    <property type="project" value="TreeGrafter"/>
</dbReference>
<dbReference type="Gene3D" id="2.40.420.20">
    <property type="match status" value="1"/>
</dbReference>
<gene>
    <name evidence="9" type="ORF">IAB08_08125</name>
</gene>
<protein>
    <submittedName>
        <fullName evidence="9">Efflux RND transporter periplasmic adaptor subunit</fullName>
    </submittedName>
</protein>
<dbReference type="NCBIfam" id="TIGR01730">
    <property type="entry name" value="RND_mfp"/>
    <property type="match status" value="1"/>
</dbReference>
<evidence type="ECO:0000259" key="8">
    <source>
        <dbReference type="Pfam" id="PF25967"/>
    </source>
</evidence>
<evidence type="ECO:0000256" key="3">
    <source>
        <dbReference type="SAM" id="MobiDB-lite"/>
    </source>
</evidence>
<accession>A0A9D9H2X2</accession>